<dbReference type="EMBL" id="CP023994">
    <property type="protein sequence ID" value="AWR21788.1"/>
    <property type="molecule type" value="Genomic_DNA"/>
</dbReference>
<dbReference type="GO" id="GO:0003677">
    <property type="term" value="F:DNA binding"/>
    <property type="evidence" value="ECO:0007669"/>
    <property type="project" value="InterPro"/>
</dbReference>
<feature type="domain" description="HTH cro/C1-type" evidence="1">
    <location>
        <begin position="50"/>
        <end position="104"/>
    </location>
</feature>
<gene>
    <name evidence="2" type="ORF">AURMO_01196</name>
</gene>
<dbReference type="KEGG" id="aum:AURMO_01196"/>
<dbReference type="CDD" id="cd00093">
    <property type="entry name" value="HTH_XRE"/>
    <property type="match status" value="1"/>
</dbReference>
<dbReference type="Gene3D" id="1.10.260.40">
    <property type="entry name" value="lambda repressor-like DNA-binding domains"/>
    <property type="match status" value="1"/>
</dbReference>
<dbReference type="InterPro" id="IPR001387">
    <property type="entry name" value="Cro/C1-type_HTH"/>
</dbReference>
<dbReference type="SUPFAM" id="SSF47413">
    <property type="entry name" value="lambda repressor-like DNA-binding domains"/>
    <property type="match status" value="1"/>
</dbReference>
<proteinExistence type="predicted"/>
<name>A0A2Z3S4K1_9MICO</name>
<sequence length="114" mass="12942">MAKNQKTIPYEDFMRDIRQSWSEDDWNIYNAISADFQKEMNDRAELGAALQSARKAQSLTQPTLSKLADVQQAEISRIERGVGNPTATTLFRLTHALGLKLAFIPDKESERTQL</sequence>
<dbReference type="PROSITE" id="PS50943">
    <property type="entry name" value="HTH_CROC1"/>
    <property type="match status" value="1"/>
</dbReference>
<evidence type="ECO:0000259" key="1">
    <source>
        <dbReference type="PROSITE" id="PS50943"/>
    </source>
</evidence>
<accession>A0A2Z3S4K1</accession>
<evidence type="ECO:0000313" key="3">
    <source>
        <dbReference type="Proteomes" id="UP000246894"/>
    </source>
</evidence>
<dbReference type="Proteomes" id="UP000246894">
    <property type="component" value="Chromosome"/>
</dbReference>
<keyword evidence="3" id="KW-1185">Reference proteome</keyword>
<dbReference type="InterPro" id="IPR010982">
    <property type="entry name" value="Lambda_DNA-bd_dom_sf"/>
</dbReference>
<protein>
    <submittedName>
        <fullName evidence="2">Anaerobic benzoate catabolism transcriptional regulator</fullName>
    </submittedName>
</protein>
<dbReference type="Pfam" id="PF01381">
    <property type="entry name" value="HTH_3"/>
    <property type="match status" value="1"/>
</dbReference>
<dbReference type="SMART" id="SM00530">
    <property type="entry name" value="HTH_XRE"/>
    <property type="match status" value="1"/>
</dbReference>
<organism evidence="2 3">
    <name type="scientific">Aurantimicrobium photophilum</name>
    <dbReference type="NCBI Taxonomy" id="1987356"/>
    <lineage>
        <taxon>Bacteria</taxon>
        <taxon>Bacillati</taxon>
        <taxon>Actinomycetota</taxon>
        <taxon>Actinomycetes</taxon>
        <taxon>Micrococcales</taxon>
        <taxon>Microbacteriaceae</taxon>
        <taxon>Aurantimicrobium</taxon>
    </lineage>
</organism>
<reference evidence="2 3" key="1">
    <citation type="submission" date="2017-10" db="EMBL/GenBank/DDBJ databases">
        <title>Genome of an Actinobacterium that displays light-enhanced growth.</title>
        <authorList>
            <person name="Maresca J.A."/>
            <person name="Hempel P."/>
            <person name="Shevchenko O."/>
            <person name="Miller K.J."/>
            <person name="Hahn M.W."/>
        </authorList>
    </citation>
    <scope>NUCLEOTIDE SEQUENCE [LARGE SCALE GENOMIC DNA]</scope>
    <source>
        <strain evidence="2 3">MWH-Mo1</strain>
    </source>
</reference>
<dbReference type="RefSeq" id="WP_239406805.1">
    <property type="nucleotide sequence ID" value="NZ_CP023994.1"/>
</dbReference>
<dbReference type="AlphaFoldDB" id="A0A2Z3S4K1"/>
<evidence type="ECO:0000313" key="2">
    <source>
        <dbReference type="EMBL" id="AWR21788.1"/>
    </source>
</evidence>